<dbReference type="PANTHER" id="PTHR35011:SF2">
    <property type="entry name" value="2,3-DIKETO-L-GULONATE TRAP TRANSPORTER SMALL PERMEASE PROTEIN YIAM"/>
    <property type="match status" value="1"/>
</dbReference>
<organism evidence="11 12">
    <name type="scientific">Pararhodobacter zhoushanensis</name>
    <dbReference type="NCBI Taxonomy" id="2479545"/>
    <lineage>
        <taxon>Bacteria</taxon>
        <taxon>Pseudomonadati</taxon>
        <taxon>Pseudomonadota</taxon>
        <taxon>Alphaproteobacteria</taxon>
        <taxon>Rhodobacterales</taxon>
        <taxon>Paracoccaceae</taxon>
        <taxon>Pararhodobacter</taxon>
    </lineage>
</organism>
<evidence type="ECO:0000259" key="10">
    <source>
        <dbReference type="Pfam" id="PF04290"/>
    </source>
</evidence>
<keyword evidence="6 9" id="KW-1133">Transmembrane helix</keyword>
<accession>A0ABT3GWU7</accession>
<evidence type="ECO:0000256" key="9">
    <source>
        <dbReference type="RuleBase" id="RU369079"/>
    </source>
</evidence>
<comment type="similarity">
    <text evidence="8 9">Belongs to the TRAP transporter small permease family.</text>
</comment>
<comment type="subunit">
    <text evidence="9">The complex comprises the extracytoplasmic solute receptor protein and the two transmembrane proteins.</text>
</comment>
<dbReference type="RefSeq" id="WP_264505087.1">
    <property type="nucleotide sequence ID" value="NZ_JAPDFL010000001.1"/>
</dbReference>
<evidence type="ECO:0000256" key="2">
    <source>
        <dbReference type="ARBA" id="ARBA00022448"/>
    </source>
</evidence>
<feature type="transmembrane region" description="Helical" evidence="9">
    <location>
        <begin position="86"/>
        <end position="107"/>
    </location>
</feature>
<reference evidence="11 12" key="1">
    <citation type="submission" date="2022-10" db="EMBL/GenBank/DDBJ databases">
        <title>Pararhodobacter sp. nov., isolated from marine algae.</title>
        <authorList>
            <person name="Choi B.J."/>
            <person name="Kim J.M."/>
            <person name="Lee J.K."/>
            <person name="Choi D.G."/>
            <person name="Jeon C.O."/>
        </authorList>
    </citation>
    <scope>NUCLEOTIDE SEQUENCE [LARGE SCALE GENOMIC DNA]</scope>
    <source>
        <strain evidence="11 12">ZQ420</strain>
    </source>
</reference>
<proteinExistence type="inferred from homology"/>
<dbReference type="Pfam" id="PF04290">
    <property type="entry name" value="DctQ"/>
    <property type="match status" value="1"/>
</dbReference>
<feature type="domain" description="Tripartite ATP-independent periplasmic transporters DctQ component" evidence="10">
    <location>
        <begin position="24"/>
        <end position="152"/>
    </location>
</feature>
<keyword evidence="7 9" id="KW-0472">Membrane</keyword>
<dbReference type="PANTHER" id="PTHR35011">
    <property type="entry name" value="2,3-DIKETO-L-GULONATE TRAP TRANSPORTER SMALL PERMEASE PROTEIN YIAM"/>
    <property type="match status" value="1"/>
</dbReference>
<feature type="transmembrane region" description="Helical" evidence="9">
    <location>
        <begin position="12"/>
        <end position="35"/>
    </location>
</feature>
<evidence type="ECO:0000313" key="12">
    <source>
        <dbReference type="Proteomes" id="UP001208938"/>
    </source>
</evidence>
<sequence length="170" mass="19190">MVKILENFCRIVEMLAGLLLGLCTILIVASAIGRYALTSPIPDSFDVSRLLLGACIMWGFASVGYRGGHITVDLFVEMMPERVRRWVELLAWLVLLFFVILLTWKMFTRVESAMRSNEATFDLRFPVWPLMALIWAGTAISIVTITVRMFLLATGKADPEFERDAAQKVD</sequence>
<name>A0ABT3GWU7_9RHOB</name>
<comment type="function">
    <text evidence="9">Part of the tripartite ATP-independent periplasmic (TRAP) transport system.</text>
</comment>
<comment type="subcellular location">
    <subcellularLocation>
        <location evidence="1 9">Cell inner membrane</location>
        <topology evidence="1 9">Multi-pass membrane protein</topology>
    </subcellularLocation>
</comment>
<evidence type="ECO:0000256" key="3">
    <source>
        <dbReference type="ARBA" id="ARBA00022475"/>
    </source>
</evidence>
<evidence type="ECO:0000256" key="1">
    <source>
        <dbReference type="ARBA" id="ARBA00004429"/>
    </source>
</evidence>
<keyword evidence="2 9" id="KW-0813">Transport</keyword>
<keyword evidence="4 9" id="KW-0997">Cell inner membrane</keyword>
<evidence type="ECO:0000256" key="5">
    <source>
        <dbReference type="ARBA" id="ARBA00022692"/>
    </source>
</evidence>
<evidence type="ECO:0000313" key="11">
    <source>
        <dbReference type="EMBL" id="MCW1932015.1"/>
    </source>
</evidence>
<keyword evidence="3" id="KW-1003">Cell membrane</keyword>
<keyword evidence="5 9" id="KW-0812">Transmembrane</keyword>
<keyword evidence="12" id="KW-1185">Reference proteome</keyword>
<dbReference type="InterPro" id="IPR007387">
    <property type="entry name" value="TRAP_DctQ"/>
</dbReference>
<comment type="caution">
    <text evidence="11">The sequence shown here is derived from an EMBL/GenBank/DDBJ whole genome shotgun (WGS) entry which is preliminary data.</text>
</comment>
<feature type="transmembrane region" description="Helical" evidence="9">
    <location>
        <begin position="127"/>
        <end position="151"/>
    </location>
</feature>
<dbReference type="InterPro" id="IPR055348">
    <property type="entry name" value="DctQ"/>
</dbReference>
<feature type="transmembrane region" description="Helical" evidence="9">
    <location>
        <begin position="47"/>
        <end position="65"/>
    </location>
</feature>
<evidence type="ECO:0000256" key="6">
    <source>
        <dbReference type="ARBA" id="ARBA00022989"/>
    </source>
</evidence>
<protein>
    <recommendedName>
        <fullName evidence="9">TRAP transporter small permease protein</fullName>
    </recommendedName>
</protein>
<gene>
    <name evidence="11" type="ORF">OKW52_07000</name>
</gene>
<dbReference type="Proteomes" id="UP001208938">
    <property type="component" value="Unassembled WGS sequence"/>
</dbReference>
<evidence type="ECO:0000256" key="4">
    <source>
        <dbReference type="ARBA" id="ARBA00022519"/>
    </source>
</evidence>
<evidence type="ECO:0000256" key="7">
    <source>
        <dbReference type="ARBA" id="ARBA00023136"/>
    </source>
</evidence>
<evidence type="ECO:0000256" key="8">
    <source>
        <dbReference type="ARBA" id="ARBA00038436"/>
    </source>
</evidence>
<dbReference type="EMBL" id="JAPDFL010000001">
    <property type="protein sequence ID" value="MCW1932015.1"/>
    <property type="molecule type" value="Genomic_DNA"/>
</dbReference>